<evidence type="ECO:0000313" key="3">
    <source>
        <dbReference type="Proteomes" id="UP001305414"/>
    </source>
</evidence>
<feature type="region of interest" description="Disordered" evidence="1">
    <location>
        <begin position="32"/>
        <end position="53"/>
    </location>
</feature>
<feature type="compositionally biased region" description="Low complexity" evidence="1">
    <location>
        <begin position="35"/>
        <end position="53"/>
    </location>
</feature>
<feature type="region of interest" description="Disordered" evidence="1">
    <location>
        <begin position="72"/>
        <end position="102"/>
    </location>
</feature>
<reference evidence="2 3" key="1">
    <citation type="submission" date="2023-10" db="EMBL/GenBank/DDBJ databases">
        <title>Draft genome sequence of Xylaria bambusicola isolate GMP-LS, the root and basal stem rot pathogen of sugarcane in Indonesia.</title>
        <authorList>
            <person name="Selvaraj P."/>
            <person name="Muralishankar V."/>
            <person name="Muruganantham S."/>
            <person name="Sp S."/>
            <person name="Haryani S."/>
            <person name="Lau K.J.X."/>
            <person name="Naqvi N.I."/>
        </authorList>
    </citation>
    <scope>NUCLEOTIDE SEQUENCE [LARGE SCALE GENOMIC DNA]</scope>
    <source>
        <strain evidence="2">GMP-LS</strain>
    </source>
</reference>
<evidence type="ECO:0000256" key="1">
    <source>
        <dbReference type="SAM" id="MobiDB-lite"/>
    </source>
</evidence>
<gene>
    <name evidence="2" type="ORF">RRF57_005024</name>
</gene>
<accession>A0AAN7UP95</accession>
<dbReference type="AlphaFoldDB" id="A0AAN7UP95"/>
<feature type="compositionally biased region" description="Basic and acidic residues" evidence="1">
    <location>
        <begin position="87"/>
        <end position="102"/>
    </location>
</feature>
<dbReference type="Proteomes" id="UP001305414">
    <property type="component" value="Unassembled WGS sequence"/>
</dbReference>
<feature type="compositionally biased region" description="Polar residues" evidence="1">
    <location>
        <begin position="72"/>
        <end position="86"/>
    </location>
</feature>
<name>A0AAN7UP95_9PEZI</name>
<dbReference type="EMBL" id="JAWHQM010000011">
    <property type="protein sequence ID" value="KAK5629309.1"/>
    <property type="molecule type" value="Genomic_DNA"/>
</dbReference>
<organism evidence="2 3">
    <name type="scientific">Xylaria bambusicola</name>
    <dbReference type="NCBI Taxonomy" id="326684"/>
    <lineage>
        <taxon>Eukaryota</taxon>
        <taxon>Fungi</taxon>
        <taxon>Dikarya</taxon>
        <taxon>Ascomycota</taxon>
        <taxon>Pezizomycotina</taxon>
        <taxon>Sordariomycetes</taxon>
        <taxon>Xylariomycetidae</taxon>
        <taxon>Xylariales</taxon>
        <taxon>Xylariaceae</taxon>
        <taxon>Xylaria</taxon>
    </lineage>
</organism>
<comment type="caution">
    <text evidence="2">The sequence shown here is derived from an EMBL/GenBank/DDBJ whole genome shotgun (WGS) entry which is preliminary data.</text>
</comment>
<proteinExistence type="predicted"/>
<evidence type="ECO:0000313" key="2">
    <source>
        <dbReference type="EMBL" id="KAK5629309.1"/>
    </source>
</evidence>
<sequence length="102" mass="11093">MSLSNTTVGVARSSTHFLTSTASTLARVTIPNNATPRSHISSTRSIRATTVTSVTTSQSSLTPIWFNSTNPLFDQPIQDSNSSTQPESERKVKLGRSEQRLQ</sequence>
<protein>
    <submittedName>
        <fullName evidence="2">Uncharacterized protein</fullName>
    </submittedName>
</protein>
<keyword evidence="3" id="KW-1185">Reference proteome</keyword>